<comment type="caution">
    <text evidence="11">The sequence shown here is derived from an EMBL/GenBank/DDBJ whole genome shotgun (WGS) entry which is preliminary data.</text>
</comment>
<dbReference type="Gene3D" id="3.60.110.10">
    <property type="entry name" value="Carbon-nitrogen hydrolase"/>
    <property type="match status" value="1"/>
</dbReference>
<keyword evidence="3 9" id="KW-1003">Cell membrane</keyword>
<keyword evidence="7 9" id="KW-0472">Membrane</keyword>
<dbReference type="InterPro" id="IPR036526">
    <property type="entry name" value="C-N_Hydrolase_sf"/>
</dbReference>
<dbReference type="Pfam" id="PF20154">
    <property type="entry name" value="LNT_N"/>
    <property type="match status" value="1"/>
</dbReference>
<feature type="transmembrane region" description="Helical" evidence="9">
    <location>
        <begin position="204"/>
        <end position="223"/>
    </location>
</feature>
<dbReference type="EMBL" id="JALBUT010000001">
    <property type="protein sequence ID" value="MDX8414874.1"/>
    <property type="molecule type" value="Genomic_DNA"/>
</dbReference>
<evidence type="ECO:0000256" key="4">
    <source>
        <dbReference type="ARBA" id="ARBA00022679"/>
    </source>
</evidence>
<feature type="domain" description="CN hydrolase" evidence="10">
    <location>
        <begin position="241"/>
        <end position="512"/>
    </location>
</feature>
<evidence type="ECO:0000313" key="11">
    <source>
        <dbReference type="EMBL" id="MDX8414874.1"/>
    </source>
</evidence>
<dbReference type="CDD" id="cd07571">
    <property type="entry name" value="ALP_N-acyl_transferase"/>
    <property type="match status" value="1"/>
</dbReference>
<evidence type="ECO:0000256" key="6">
    <source>
        <dbReference type="ARBA" id="ARBA00022989"/>
    </source>
</evidence>
<comment type="subcellular location">
    <subcellularLocation>
        <location evidence="1 9">Cell membrane</location>
        <topology evidence="1 9">Multi-pass membrane protein</topology>
    </subcellularLocation>
</comment>
<organism evidence="11 12">
    <name type="scientific">Intestinicryptomonas porci</name>
    <dbReference type="NCBI Taxonomy" id="2926320"/>
    <lineage>
        <taxon>Bacteria</taxon>
        <taxon>Pseudomonadati</taxon>
        <taxon>Verrucomicrobiota</taxon>
        <taxon>Opitutia</taxon>
        <taxon>Opitutales</taxon>
        <taxon>Intestinicryptomonaceae</taxon>
        <taxon>Intestinicryptomonas</taxon>
    </lineage>
</organism>
<evidence type="ECO:0000259" key="10">
    <source>
        <dbReference type="PROSITE" id="PS50263"/>
    </source>
</evidence>
<reference evidence="11 12" key="1">
    <citation type="submission" date="2022-03" db="EMBL/GenBank/DDBJ databases">
        <title>Novel taxa within the pig intestine.</title>
        <authorList>
            <person name="Wylensek D."/>
            <person name="Bishof K."/>
            <person name="Afrizal A."/>
            <person name="Clavel T."/>
        </authorList>
    </citation>
    <scope>NUCLEOTIDE SEQUENCE [LARGE SCALE GENOMIC DNA]</scope>
    <source>
        <strain evidence="11 12">CLA-KB-P66</strain>
    </source>
</reference>
<feature type="transmembrane region" description="Helical" evidence="9">
    <location>
        <begin position="31"/>
        <end position="47"/>
    </location>
</feature>
<dbReference type="SUPFAM" id="SSF56317">
    <property type="entry name" value="Carbon-nitrogen hydrolase"/>
    <property type="match status" value="1"/>
</dbReference>
<evidence type="ECO:0000313" key="12">
    <source>
        <dbReference type="Proteomes" id="UP001275932"/>
    </source>
</evidence>
<dbReference type="HAMAP" id="MF_01148">
    <property type="entry name" value="Lnt"/>
    <property type="match status" value="1"/>
</dbReference>
<feature type="transmembrane region" description="Helical" evidence="9">
    <location>
        <begin position="164"/>
        <end position="183"/>
    </location>
</feature>
<evidence type="ECO:0000256" key="2">
    <source>
        <dbReference type="ARBA" id="ARBA00010065"/>
    </source>
</evidence>
<dbReference type="InterPro" id="IPR045378">
    <property type="entry name" value="LNT_N"/>
</dbReference>
<keyword evidence="12" id="KW-1185">Reference proteome</keyword>
<feature type="transmembrane region" description="Helical" evidence="9">
    <location>
        <begin position="79"/>
        <end position="98"/>
    </location>
</feature>
<feature type="transmembrane region" description="Helical" evidence="9">
    <location>
        <begin position="554"/>
        <end position="570"/>
    </location>
</feature>
<feature type="transmembrane region" description="Helical" evidence="9">
    <location>
        <begin position="54"/>
        <end position="73"/>
    </location>
</feature>
<keyword evidence="6 9" id="KW-1133">Transmembrane helix</keyword>
<dbReference type="InterPro" id="IPR003010">
    <property type="entry name" value="C-N_Hydrolase"/>
</dbReference>
<dbReference type="EC" id="2.3.1.269" evidence="9"/>
<evidence type="ECO:0000256" key="9">
    <source>
        <dbReference type="HAMAP-Rule" id="MF_01148"/>
    </source>
</evidence>
<sequence>MSGKFFPILLLLFGFALYAMSFEPFCAAEGAYVFSAFLLWAAHSWKSSNRLWKVASFAGAWASWILLLAWLRFVYPPSGYFFMVGLSAIVALFFWVWLLALKKFTPLPYESFLKRISKILFLAGFWVALEWIRSFVFTGFPWLLLAHSQWQRPAIIQPASIGGAYLVSFVLIFFGLSLGMYGCRIWAWHKSKLAGERVDRFGKFTPEFYVGCGFVMASLYMYIGDMPKSQNAEKVFRVGMVQTDFAGILNWDLSLAQGNLDVLKKLTLSLKGANVDIVAWSESATPPMWPVIGTKGIKEWCESVSKEVNAPIIMGNGAYFNEGGKVSSYNAAFYVSEKNGLDENFYAKQKLVPFGEYLPSWCFFLKEAVVPVGGMTAGQKSVVFNCDIKGKIRKISPIICYEDIFPQIARGAVKAGAEILYVCTNDSWYGREGGAWQHAAHSAFQAASFRKPLIRASVNGLSGVFDQYGRLVPTFAIRNGEGGIYDAKGVAAKPFEIMNEEGELLDAGTLKKASGNPLLNDENSIYFRGAGYADLVSYKNFDGVETFYAKYGDWFPIACFGYSIIFLIFCKKSLTKPKDY</sequence>
<evidence type="ECO:0000256" key="7">
    <source>
        <dbReference type="ARBA" id="ARBA00023136"/>
    </source>
</evidence>
<dbReference type="Proteomes" id="UP001275932">
    <property type="component" value="Unassembled WGS sequence"/>
</dbReference>
<comment type="similarity">
    <text evidence="2 9">Belongs to the CN hydrolase family. Apolipoprotein N-acyltransferase subfamily.</text>
</comment>
<evidence type="ECO:0000256" key="8">
    <source>
        <dbReference type="ARBA" id="ARBA00023315"/>
    </source>
</evidence>
<gene>
    <name evidence="9 11" type="primary">lnt</name>
    <name evidence="11" type="ORF">MOX91_01560</name>
</gene>
<dbReference type="NCBIfam" id="TIGR00546">
    <property type="entry name" value="lnt"/>
    <property type="match status" value="1"/>
</dbReference>
<keyword evidence="4 9" id="KW-0808">Transferase</keyword>
<dbReference type="InterPro" id="IPR004563">
    <property type="entry name" value="Apolipo_AcylTrfase"/>
</dbReference>
<comment type="pathway">
    <text evidence="9">Protein modification; lipoprotein biosynthesis (N-acyl transfer).</text>
</comment>
<keyword evidence="5 9" id="KW-0812">Transmembrane</keyword>
<dbReference type="PROSITE" id="PS50263">
    <property type="entry name" value="CN_HYDROLASE"/>
    <property type="match status" value="1"/>
</dbReference>
<proteinExistence type="inferred from homology"/>
<dbReference type="RefSeq" id="WP_370396320.1">
    <property type="nucleotide sequence ID" value="NZ_JALBUT010000001.1"/>
</dbReference>
<accession>A0ABU4WE87</accession>
<dbReference type="PANTHER" id="PTHR38686">
    <property type="entry name" value="APOLIPOPROTEIN N-ACYLTRANSFERASE"/>
    <property type="match status" value="1"/>
</dbReference>
<comment type="catalytic activity">
    <reaction evidence="9">
        <text>N-terminal S-1,2-diacyl-sn-glyceryl-L-cysteinyl-[lipoprotein] + a glycerophospholipid = N-acyl-S-1,2-diacyl-sn-glyceryl-L-cysteinyl-[lipoprotein] + a 2-acyl-sn-glycero-3-phospholipid + H(+)</text>
        <dbReference type="Rhea" id="RHEA:48228"/>
        <dbReference type="Rhea" id="RHEA-COMP:14681"/>
        <dbReference type="Rhea" id="RHEA-COMP:14684"/>
        <dbReference type="ChEBI" id="CHEBI:15378"/>
        <dbReference type="ChEBI" id="CHEBI:136912"/>
        <dbReference type="ChEBI" id="CHEBI:140656"/>
        <dbReference type="ChEBI" id="CHEBI:140657"/>
        <dbReference type="ChEBI" id="CHEBI:140660"/>
        <dbReference type="EC" id="2.3.1.269"/>
    </reaction>
</comment>
<feature type="transmembrane region" description="Helical" evidence="9">
    <location>
        <begin position="119"/>
        <end position="144"/>
    </location>
</feature>
<comment type="function">
    <text evidence="9">Catalyzes the phospholipid dependent N-acylation of the N-terminal cysteine of apolipoprotein, the last step in lipoprotein maturation.</text>
</comment>
<keyword evidence="8 9" id="KW-0012">Acyltransferase</keyword>
<protein>
    <recommendedName>
        <fullName evidence="9">Apolipoprotein N-acyltransferase</fullName>
        <shortName evidence="9">ALP N-acyltransferase</shortName>
        <ecNumber evidence="9">2.3.1.269</ecNumber>
    </recommendedName>
</protein>
<evidence type="ECO:0000256" key="3">
    <source>
        <dbReference type="ARBA" id="ARBA00022475"/>
    </source>
</evidence>
<evidence type="ECO:0000256" key="1">
    <source>
        <dbReference type="ARBA" id="ARBA00004651"/>
    </source>
</evidence>
<dbReference type="PANTHER" id="PTHR38686:SF1">
    <property type="entry name" value="APOLIPOPROTEIN N-ACYLTRANSFERASE"/>
    <property type="match status" value="1"/>
</dbReference>
<evidence type="ECO:0000256" key="5">
    <source>
        <dbReference type="ARBA" id="ARBA00022692"/>
    </source>
</evidence>
<dbReference type="Pfam" id="PF00795">
    <property type="entry name" value="CN_hydrolase"/>
    <property type="match status" value="1"/>
</dbReference>
<name>A0ABU4WE87_9BACT</name>